<evidence type="ECO:0000256" key="3">
    <source>
        <dbReference type="ARBA" id="ARBA00022840"/>
    </source>
</evidence>
<dbReference type="PROSITE" id="PS50893">
    <property type="entry name" value="ABC_TRANSPORTER_2"/>
    <property type="match status" value="1"/>
</dbReference>
<evidence type="ECO:0000313" key="6">
    <source>
        <dbReference type="EMBL" id="RCK79476.1"/>
    </source>
</evidence>
<evidence type="ECO:0000256" key="2">
    <source>
        <dbReference type="ARBA" id="ARBA00022741"/>
    </source>
</evidence>
<dbReference type="InterPro" id="IPR003439">
    <property type="entry name" value="ABC_transporter-like_ATP-bd"/>
</dbReference>
<dbReference type="InterPro" id="IPR050763">
    <property type="entry name" value="ABC_transporter_ATP-binding"/>
</dbReference>
<dbReference type="EMBL" id="QOQW01000012">
    <property type="protein sequence ID" value="RCK79476.1"/>
    <property type="molecule type" value="Genomic_DNA"/>
</dbReference>
<protein>
    <submittedName>
        <fullName evidence="6">ABC transporter, ATP-binding protein</fullName>
    </submittedName>
</protein>
<dbReference type="InterPro" id="IPR027417">
    <property type="entry name" value="P-loop_NTPase"/>
</dbReference>
<evidence type="ECO:0000259" key="5">
    <source>
        <dbReference type="PROSITE" id="PS50893"/>
    </source>
</evidence>
<keyword evidence="3 6" id="KW-0067">ATP-binding</keyword>
<dbReference type="GO" id="GO:0016887">
    <property type="term" value="F:ATP hydrolysis activity"/>
    <property type="evidence" value="ECO:0007669"/>
    <property type="project" value="InterPro"/>
</dbReference>
<dbReference type="AlphaFoldDB" id="A0A367ZN66"/>
<dbReference type="Pfam" id="PF00005">
    <property type="entry name" value="ABC_tran"/>
    <property type="match status" value="1"/>
</dbReference>
<dbReference type="PANTHER" id="PTHR42711:SF13">
    <property type="entry name" value="ABC TRANSPORTER, ATP-BINDING PROTEIN"/>
    <property type="match status" value="1"/>
</dbReference>
<dbReference type="SMART" id="SM00382">
    <property type="entry name" value="AAA"/>
    <property type="match status" value="1"/>
</dbReference>
<keyword evidence="1" id="KW-0813">Transport</keyword>
<accession>A0A367ZN66</accession>
<organism evidence="6 7">
    <name type="scientific">Candidatus Ozemobacter sibiricus</name>
    <dbReference type="NCBI Taxonomy" id="2268124"/>
    <lineage>
        <taxon>Bacteria</taxon>
        <taxon>Candidatus Ozemobacteria</taxon>
        <taxon>Candidatus Ozemobacterales</taxon>
        <taxon>Candidatus Ozemobacteraceae</taxon>
        <taxon>Candidatus Ozemobacter</taxon>
    </lineage>
</organism>
<comment type="caution">
    <text evidence="6">The sequence shown here is derived from an EMBL/GenBank/DDBJ whole genome shotgun (WGS) entry which is preliminary data.</text>
</comment>
<evidence type="ECO:0000256" key="4">
    <source>
        <dbReference type="SAM" id="MobiDB-lite"/>
    </source>
</evidence>
<dbReference type="Proteomes" id="UP000252355">
    <property type="component" value="Unassembled WGS sequence"/>
</dbReference>
<reference evidence="6 7" key="1">
    <citation type="submission" date="2018-05" db="EMBL/GenBank/DDBJ databases">
        <title>A metagenomic window into the 2 km-deep terrestrial subsurface aquifer revealed taxonomically and functionally diverse microbial community comprising novel uncultured bacterial lineages.</title>
        <authorList>
            <person name="Kadnikov V.V."/>
            <person name="Mardanov A.V."/>
            <person name="Beletsky A.V."/>
            <person name="Banks D."/>
            <person name="Pimenov N.V."/>
            <person name="Frank Y.A."/>
            <person name="Karnachuk O.V."/>
            <person name="Ravin N.V."/>
        </authorList>
    </citation>
    <scope>NUCLEOTIDE SEQUENCE [LARGE SCALE GENOMIC DNA]</scope>
    <source>
        <strain evidence="6">BY5</strain>
    </source>
</reference>
<evidence type="ECO:0000313" key="7">
    <source>
        <dbReference type="Proteomes" id="UP000252355"/>
    </source>
</evidence>
<feature type="region of interest" description="Disordered" evidence="4">
    <location>
        <begin position="280"/>
        <end position="299"/>
    </location>
</feature>
<dbReference type="GO" id="GO:0005524">
    <property type="term" value="F:ATP binding"/>
    <property type="evidence" value="ECO:0007669"/>
    <property type="project" value="UniProtKB-KW"/>
</dbReference>
<dbReference type="InterPro" id="IPR003593">
    <property type="entry name" value="AAA+_ATPase"/>
</dbReference>
<dbReference type="CDD" id="cd03230">
    <property type="entry name" value="ABC_DR_subfamily_A"/>
    <property type="match status" value="1"/>
</dbReference>
<proteinExistence type="predicted"/>
<dbReference type="SUPFAM" id="SSF52540">
    <property type="entry name" value="P-loop containing nucleoside triphosphate hydrolases"/>
    <property type="match status" value="1"/>
</dbReference>
<sequence length="299" mass="33227">MPPAIRVERLAKSFEGRQVVKEISFEVHPGEIFGFLGPNGAGKTTSIRMMIGELVPDAGEVVIAGLPMPAERDRLKSIIGVVPDHQNLYDRLTVRQNLDLFARLYQVPPQRVDELIDLVHLREHLDHPTVRLSRGLRQRTLIARGILHRPSVFFLDEPTSALDPHSAQVIRRLIRDLRDQGTTVFLTTHYMEEANSLCHRIAIMHQGTIVAIDTPAGLRMRFGRPTIRVTLKDAEAPVELPLNDPEGARTLAGFLAAGRVARLHSQEATLEEAFMRLTGAEWHEPDPGTESPAGGRATA</sequence>
<name>A0A367ZN66_9BACT</name>
<evidence type="ECO:0000256" key="1">
    <source>
        <dbReference type="ARBA" id="ARBA00022448"/>
    </source>
</evidence>
<dbReference type="PANTHER" id="PTHR42711">
    <property type="entry name" value="ABC TRANSPORTER ATP-BINDING PROTEIN"/>
    <property type="match status" value="1"/>
</dbReference>
<gene>
    <name evidence="6" type="ORF">OZSIB_4230</name>
</gene>
<feature type="domain" description="ABC transporter" evidence="5">
    <location>
        <begin position="5"/>
        <end position="231"/>
    </location>
</feature>
<dbReference type="Gene3D" id="3.40.50.300">
    <property type="entry name" value="P-loop containing nucleotide triphosphate hydrolases"/>
    <property type="match status" value="1"/>
</dbReference>
<keyword evidence="2" id="KW-0547">Nucleotide-binding</keyword>